<accession>A0A504YME2</accession>
<sequence>MLTLFQITLLAFQSVWIHQITGESDVAFMDLEVTYCEAHRECFKWGQSKGRIGYMIGENYKKIFQYCNCSQPLWVNIHSLLHPSNCSHVRKWNYGEKVSKLDGFSVNAVKENNATMSYSTLFYTPEEKLMHVNTVNSTYAYVCQVGRFIGRESGIQQGLFRADKLGHDKLQAHFDQKVGCFTKTTEATTAGCALRCYQNPICRSFYYNNNLKSCLITAYVDSLLSSESWNLSPLNWRRFSRPGWSLVEV</sequence>
<name>A0A504YME2_FASGI</name>
<dbReference type="EMBL" id="SUNJ01011430">
    <property type="protein sequence ID" value="TPP58890.1"/>
    <property type="molecule type" value="Genomic_DNA"/>
</dbReference>
<feature type="chain" id="PRO_5021491453" description="Apple domain-containing protein" evidence="1">
    <location>
        <begin position="23"/>
        <end position="249"/>
    </location>
</feature>
<gene>
    <name evidence="3" type="ORF">FGIG_05197</name>
</gene>
<dbReference type="Proteomes" id="UP000316759">
    <property type="component" value="Unassembled WGS sequence"/>
</dbReference>
<dbReference type="OrthoDB" id="6274103at2759"/>
<evidence type="ECO:0000259" key="2">
    <source>
        <dbReference type="Pfam" id="PF00024"/>
    </source>
</evidence>
<dbReference type="Pfam" id="PF00024">
    <property type="entry name" value="PAN_1"/>
    <property type="match status" value="1"/>
</dbReference>
<dbReference type="InterPro" id="IPR003609">
    <property type="entry name" value="Pan_app"/>
</dbReference>
<reference evidence="3 4" key="1">
    <citation type="submission" date="2019-04" db="EMBL/GenBank/DDBJ databases">
        <title>Annotation for the trematode Fasciola gigantica.</title>
        <authorList>
            <person name="Choi Y.-J."/>
        </authorList>
    </citation>
    <scope>NUCLEOTIDE SEQUENCE [LARGE SCALE GENOMIC DNA]</scope>
    <source>
        <strain evidence="3">Uganda_cow_1</strain>
    </source>
</reference>
<feature type="domain" description="Apple" evidence="2">
    <location>
        <begin position="186"/>
        <end position="217"/>
    </location>
</feature>
<organism evidence="3 4">
    <name type="scientific">Fasciola gigantica</name>
    <name type="common">Giant liver fluke</name>
    <dbReference type="NCBI Taxonomy" id="46835"/>
    <lineage>
        <taxon>Eukaryota</taxon>
        <taxon>Metazoa</taxon>
        <taxon>Spiralia</taxon>
        <taxon>Lophotrochozoa</taxon>
        <taxon>Platyhelminthes</taxon>
        <taxon>Trematoda</taxon>
        <taxon>Digenea</taxon>
        <taxon>Plagiorchiida</taxon>
        <taxon>Echinostomata</taxon>
        <taxon>Echinostomatoidea</taxon>
        <taxon>Fasciolidae</taxon>
        <taxon>Fasciola</taxon>
    </lineage>
</organism>
<keyword evidence="4" id="KW-1185">Reference proteome</keyword>
<evidence type="ECO:0000256" key="1">
    <source>
        <dbReference type="SAM" id="SignalP"/>
    </source>
</evidence>
<comment type="caution">
    <text evidence="3">The sequence shown here is derived from an EMBL/GenBank/DDBJ whole genome shotgun (WGS) entry which is preliminary data.</text>
</comment>
<feature type="signal peptide" evidence="1">
    <location>
        <begin position="1"/>
        <end position="22"/>
    </location>
</feature>
<evidence type="ECO:0000313" key="4">
    <source>
        <dbReference type="Proteomes" id="UP000316759"/>
    </source>
</evidence>
<protein>
    <recommendedName>
        <fullName evidence="2">Apple domain-containing protein</fullName>
    </recommendedName>
</protein>
<keyword evidence="1" id="KW-0732">Signal</keyword>
<evidence type="ECO:0000313" key="3">
    <source>
        <dbReference type="EMBL" id="TPP58890.1"/>
    </source>
</evidence>
<dbReference type="SUPFAM" id="SSF57414">
    <property type="entry name" value="Hairpin loop containing domain-like"/>
    <property type="match status" value="1"/>
</dbReference>
<proteinExistence type="predicted"/>
<dbReference type="AlphaFoldDB" id="A0A504YME2"/>